<accession>A0A210QFN7</accession>
<evidence type="ECO:0000313" key="2">
    <source>
        <dbReference type="EMBL" id="OWF47555.1"/>
    </source>
</evidence>
<dbReference type="Pfam" id="PF00147">
    <property type="entry name" value="Fibrinogen_C"/>
    <property type="match status" value="1"/>
</dbReference>
<dbReference type="SMART" id="SM00186">
    <property type="entry name" value="FBG"/>
    <property type="match status" value="1"/>
</dbReference>
<dbReference type="SUPFAM" id="SSF56496">
    <property type="entry name" value="Fibrinogen C-terminal domain-like"/>
    <property type="match status" value="1"/>
</dbReference>
<dbReference type="CDD" id="cd00087">
    <property type="entry name" value="FReD"/>
    <property type="match status" value="1"/>
</dbReference>
<sequence length="280" mass="32228">MHVASQNQSDYIISSNTGVKNHGSCAALCKTEGCFSFSYNEVDNKCDTYSIYFEETDNEEEADMSMSTLHFTRDYMSCSYVGVGSPSGVYRIKTLANKVINVFCDMDTAGGPWTRRVDGGVDFYRNWTDYKNGFGDLNGEFWIGNDNLHHLTNTHRRLRVELELWDGTKGFAQYSMFHVSDEEHNYTLTVQGFSGNIHNSLYYNNDQSFSTPDRDNDGIGYLNCAEIFHGSWWYGEYYEVNLNGDYRVDYGSPDTESMFWYKFPHGRLRAPLKTSMMMIQ</sequence>
<evidence type="ECO:0000259" key="1">
    <source>
        <dbReference type="PROSITE" id="PS51406"/>
    </source>
</evidence>
<dbReference type="InterPro" id="IPR036056">
    <property type="entry name" value="Fibrinogen-like_C"/>
</dbReference>
<dbReference type="Gene3D" id="3.90.215.10">
    <property type="entry name" value="Gamma Fibrinogen, chain A, domain 1"/>
    <property type="match status" value="1"/>
</dbReference>
<dbReference type="GO" id="GO:0005615">
    <property type="term" value="C:extracellular space"/>
    <property type="evidence" value="ECO:0007669"/>
    <property type="project" value="TreeGrafter"/>
</dbReference>
<protein>
    <submittedName>
        <fullName evidence="2">Ficolin-1</fullName>
    </submittedName>
</protein>
<evidence type="ECO:0000313" key="3">
    <source>
        <dbReference type="Proteomes" id="UP000242188"/>
    </source>
</evidence>
<gene>
    <name evidence="2" type="ORF">KP79_PYT15618</name>
</gene>
<dbReference type="EMBL" id="NEDP02003864">
    <property type="protein sequence ID" value="OWF47555.1"/>
    <property type="molecule type" value="Genomic_DNA"/>
</dbReference>
<organism evidence="2 3">
    <name type="scientific">Mizuhopecten yessoensis</name>
    <name type="common">Japanese scallop</name>
    <name type="synonym">Patinopecten yessoensis</name>
    <dbReference type="NCBI Taxonomy" id="6573"/>
    <lineage>
        <taxon>Eukaryota</taxon>
        <taxon>Metazoa</taxon>
        <taxon>Spiralia</taxon>
        <taxon>Lophotrochozoa</taxon>
        <taxon>Mollusca</taxon>
        <taxon>Bivalvia</taxon>
        <taxon>Autobranchia</taxon>
        <taxon>Pteriomorphia</taxon>
        <taxon>Pectinida</taxon>
        <taxon>Pectinoidea</taxon>
        <taxon>Pectinidae</taxon>
        <taxon>Mizuhopecten</taxon>
    </lineage>
</organism>
<proteinExistence type="predicted"/>
<dbReference type="NCBIfam" id="NF040941">
    <property type="entry name" value="GGGWT_bact"/>
    <property type="match status" value="1"/>
</dbReference>
<dbReference type="PANTHER" id="PTHR19143">
    <property type="entry name" value="FIBRINOGEN/TENASCIN/ANGIOPOEITIN"/>
    <property type="match status" value="1"/>
</dbReference>
<name>A0A210QFN7_MIZYE</name>
<feature type="domain" description="Fibrinogen C-terminal" evidence="1">
    <location>
        <begin position="69"/>
        <end position="280"/>
    </location>
</feature>
<dbReference type="Proteomes" id="UP000242188">
    <property type="component" value="Unassembled WGS sequence"/>
</dbReference>
<comment type="caution">
    <text evidence="2">The sequence shown here is derived from an EMBL/GenBank/DDBJ whole genome shotgun (WGS) entry which is preliminary data.</text>
</comment>
<reference evidence="2 3" key="1">
    <citation type="journal article" date="2017" name="Nat. Ecol. Evol.">
        <title>Scallop genome provides insights into evolution of bilaterian karyotype and development.</title>
        <authorList>
            <person name="Wang S."/>
            <person name="Zhang J."/>
            <person name="Jiao W."/>
            <person name="Li J."/>
            <person name="Xun X."/>
            <person name="Sun Y."/>
            <person name="Guo X."/>
            <person name="Huan P."/>
            <person name="Dong B."/>
            <person name="Zhang L."/>
            <person name="Hu X."/>
            <person name="Sun X."/>
            <person name="Wang J."/>
            <person name="Zhao C."/>
            <person name="Wang Y."/>
            <person name="Wang D."/>
            <person name="Huang X."/>
            <person name="Wang R."/>
            <person name="Lv J."/>
            <person name="Li Y."/>
            <person name="Zhang Z."/>
            <person name="Liu B."/>
            <person name="Lu W."/>
            <person name="Hui Y."/>
            <person name="Liang J."/>
            <person name="Zhou Z."/>
            <person name="Hou R."/>
            <person name="Li X."/>
            <person name="Liu Y."/>
            <person name="Li H."/>
            <person name="Ning X."/>
            <person name="Lin Y."/>
            <person name="Zhao L."/>
            <person name="Xing Q."/>
            <person name="Dou J."/>
            <person name="Li Y."/>
            <person name="Mao J."/>
            <person name="Guo H."/>
            <person name="Dou H."/>
            <person name="Li T."/>
            <person name="Mu C."/>
            <person name="Jiang W."/>
            <person name="Fu Q."/>
            <person name="Fu X."/>
            <person name="Miao Y."/>
            <person name="Liu J."/>
            <person name="Yu Q."/>
            <person name="Li R."/>
            <person name="Liao H."/>
            <person name="Li X."/>
            <person name="Kong Y."/>
            <person name="Jiang Z."/>
            <person name="Chourrout D."/>
            <person name="Li R."/>
            <person name="Bao Z."/>
        </authorList>
    </citation>
    <scope>NUCLEOTIDE SEQUENCE [LARGE SCALE GENOMIC DNA]</scope>
    <source>
        <strain evidence="2 3">PY_sf001</strain>
    </source>
</reference>
<dbReference type="InterPro" id="IPR002181">
    <property type="entry name" value="Fibrinogen_a/b/g_C_dom"/>
</dbReference>
<dbReference type="InterPro" id="IPR014716">
    <property type="entry name" value="Fibrinogen_a/b/g_C_1"/>
</dbReference>
<dbReference type="AlphaFoldDB" id="A0A210QFN7"/>
<dbReference type="InterPro" id="IPR050373">
    <property type="entry name" value="Fibrinogen_C-term_domain"/>
</dbReference>
<dbReference type="OrthoDB" id="6273946at2759"/>
<dbReference type="PANTHER" id="PTHR19143:SF394">
    <property type="entry name" value="ANGIOPOIETIN-RELATED PROTEIN 3-LIKE"/>
    <property type="match status" value="1"/>
</dbReference>
<keyword evidence="3" id="KW-1185">Reference proteome</keyword>
<dbReference type="PROSITE" id="PS51406">
    <property type="entry name" value="FIBRINOGEN_C_2"/>
    <property type="match status" value="1"/>
</dbReference>